<evidence type="ECO:0000313" key="1">
    <source>
        <dbReference type="Ensembl" id="ENSOARP00020000804.2"/>
    </source>
</evidence>
<gene>
    <name evidence="1" type="primary">CROCC2</name>
</gene>
<dbReference type="Ensembl" id="ENSOART00020000995.2">
    <property type="protein sequence ID" value="ENSOARP00020000804.2"/>
    <property type="gene ID" value="ENSOARG00020000704.2"/>
</dbReference>
<sequence>NACSRGAKGGGSASQRPRRDPEPGGQRLEDTVLSPTASREDRALTVHGGRWRASPTPVPARIREIVADSLAEGPPQGLREPPAAPGPGPEEHALLQDELSRLEDLLAQAGAERDELAGRYHAVSERLQARLETTTAQLRRSELERSMDLEEALGRLEAAEQRSTGLSQVNALLREQLEQMRKAHDRLAEELARTTGSVPRLRAELELREAGRARSGQPQDALLQRQVIALRGHLAELRAATEKGLADLRADVARMARRLHTACLNLGSNLRLTAGSAAAALEQQLRDKVREMLQLQGRWAAEKVALQARLAEQTLLVEKLTEQNASKERAISSLRMDMQRLAAQADAGSEELARSSGAEGEEVQGQRRSPLHTGSLLRAESPATLDSALWALRAAIQKWRQREQELRQQLESSEARATGLQKQLSESQRELQASRSLLQEERQDLLGKLEAQSREAQWSRVTSELLGREKAALEEVVEELRGEATMSHAEKQSVEARNAELQRSLQQCAGQKEALERQGERGRRALESSQGRLEQLEGTVSGLKTELVSAQEALDSARLQRDILESEREGLHGALARAESSKADLELLVSRLKAEGVEQRDSLAKMAAVTEALAQDKCSLNHLVLQLEQERDELRAQQQTLVQGQAGTREQLAQAERQVELLRAERRGLQRACGRLEERLERLEGQAARLRRERAQLQEQVGHVTCKKQALEKQLAQSLQDQEAQMAALQRALQEKEALSEERAQLLAKQEALEKQGQLMAEEAADLRAERDALESSLFEAQQLASQLQAQQEQLEGEARSARLAQQALQVELEQLQSVREAQETRLRRQAAQQERDVQLALESQALAHREDLARLQREKETLSLSLMEEKEAAARRLKQEKELVAKNASRTEALKEQVQSLRRERDEGRLQLQLEKQQVTGARPTPVTQALLLRDAELSRLRGELQLVRREAQGQQEQAEATVSAVAAELKALQAQFEDAISAHQTEARALRETLRELAAQRSSAGREAETLRAQLDEAREALAALRQELQGSEETQEGLQGEAHDARRALADAAREKDALRDSNTELRAALRRAEQEKASFKRSTEEREQKVLVLEEAWAAAQKQAGELRAGLREADRAAVDTQRQLQELRRQVRVMTLEVENQRKSRELVWLQTRGAQEPSRQEALALQTLVAEAEAAREDAQREVGAQLRRMLAEVEARAETREKGLERQLCKSRGSERALWAELRGVAQKLQQANGTADSLQVLPDGACHWAHGLEQELARAEGAWREAEGQRGQLWSTLHPGVGLHGRSPAASPEPAGPPTRGQCPPRPPRHPPGAPQGRSDGGLSTSWVSATQTHGASVSRVVQVPPEPGSQASGPACPRGWHQVEGKLSSAQAPRALLEEALPRLQAGRPAHAAGHERWRLPVGNTHTPGQWGDGEAERAAEEGEVSAVQTAELEQAHSQRLQELVAQHQRLQAAETERLHGARPQAAQAPVSRERAQQWQAKVLEGQVGWQGWTGKGVLCLPGLSLSSSRPPQGPYVSSRHPTVTEEQKQVTTLSMPPPSPIKKGADSPAVRGRWV</sequence>
<reference evidence="1" key="3">
    <citation type="submission" date="2025-09" db="UniProtKB">
        <authorList>
            <consortium name="Ensembl"/>
        </authorList>
    </citation>
    <scope>IDENTIFICATION</scope>
</reference>
<reference evidence="1" key="2">
    <citation type="submission" date="2025-08" db="UniProtKB">
        <authorList>
            <consortium name="Ensembl"/>
        </authorList>
    </citation>
    <scope>IDENTIFICATION</scope>
</reference>
<name>A0AC11ANA9_SHEEP</name>
<accession>A0AC11ANA9</accession>
<protein>
    <submittedName>
        <fullName evidence="1">Ciliary rootlet coiled-coil, rootletin family member 2</fullName>
    </submittedName>
</protein>
<reference evidence="1" key="1">
    <citation type="submission" date="2020-11" db="EMBL/GenBank/DDBJ databases">
        <authorList>
            <person name="Davenport K.M."/>
            <person name="Bickhart D.M."/>
            <person name="Smith T.P.L."/>
            <person name="Murdoch B.M."/>
            <person name="Rosen B.D."/>
        </authorList>
    </citation>
    <scope>NUCLEOTIDE SEQUENCE [LARGE SCALE GENOMIC DNA]</scope>
    <source>
        <strain evidence="1">OAR_USU_Benz2616</strain>
    </source>
</reference>
<proteinExistence type="predicted"/>
<organism evidence="1">
    <name type="scientific">Ovis aries</name>
    <name type="common">Sheep</name>
    <dbReference type="NCBI Taxonomy" id="9940"/>
    <lineage>
        <taxon>Eukaryota</taxon>
        <taxon>Metazoa</taxon>
        <taxon>Chordata</taxon>
        <taxon>Craniata</taxon>
        <taxon>Vertebrata</taxon>
        <taxon>Euteleostomi</taxon>
        <taxon>Mammalia</taxon>
        <taxon>Eutheria</taxon>
        <taxon>Laurasiatheria</taxon>
        <taxon>Artiodactyla</taxon>
        <taxon>Ruminantia</taxon>
        <taxon>Pecora</taxon>
        <taxon>Bovidae</taxon>
        <taxon>Caprinae</taxon>
        <taxon>Ovis</taxon>
    </lineage>
</organism>